<reference evidence="2" key="2">
    <citation type="submission" date="2023-04" db="EMBL/GenBank/DDBJ databases">
        <authorList>
            <person name="Bu L."/>
            <person name="Lu L."/>
            <person name="Laidemitt M.R."/>
            <person name="Zhang S.M."/>
            <person name="Mutuku M."/>
            <person name="Mkoji G."/>
            <person name="Steinauer M."/>
            <person name="Loker E.S."/>
        </authorList>
    </citation>
    <scope>NUCLEOTIDE SEQUENCE</scope>
    <source>
        <strain evidence="2">KasaAsao</strain>
        <tissue evidence="2">Whole Snail</tissue>
    </source>
</reference>
<keyword evidence="1" id="KW-0472">Membrane</keyword>
<feature type="non-terminal residue" evidence="2">
    <location>
        <position position="1"/>
    </location>
</feature>
<dbReference type="Proteomes" id="UP001233172">
    <property type="component" value="Unassembled WGS sequence"/>
</dbReference>
<protein>
    <submittedName>
        <fullName evidence="2">Uncharacterized protein</fullName>
    </submittedName>
</protein>
<comment type="caution">
    <text evidence="2">The sequence shown here is derived from an EMBL/GenBank/DDBJ whole genome shotgun (WGS) entry which is preliminary data.</text>
</comment>
<keyword evidence="1" id="KW-0812">Transmembrane</keyword>
<sequence length="102" mass="11737">VGKNHQRLNFIMVSKVNICIVVIAMLAVVNFAKDSQKCEEVKSKLEQFKNVTIKHHEKYEELLKERASKCNGEEYMPCYHARSIFVDCDGKESEDEASRSIV</sequence>
<dbReference type="EMBL" id="JASAOG010000086">
    <property type="protein sequence ID" value="KAK0053453.1"/>
    <property type="molecule type" value="Genomic_DNA"/>
</dbReference>
<evidence type="ECO:0000256" key="1">
    <source>
        <dbReference type="SAM" id="Phobius"/>
    </source>
</evidence>
<feature type="transmembrane region" description="Helical" evidence="1">
    <location>
        <begin position="12"/>
        <end position="32"/>
    </location>
</feature>
<keyword evidence="3" id="KW-1185">Reference proteome</keyword>
<keyword evidence="1" id="KW-1133">Transmembrane helix</keyword>
<organism evidence="2 3">
    <name type="scientific">Biomphalaria pfeifferi</name>
    <name type="common">Bloodfluke planorb</name>
    <name type="synonym">Freshwater snail</name>
    <dbReference type="NCBI Taxonomy" id="112525"/>
    <lineage>
        <taxon>Eukaryota</taxon>
        <taxon>Metazoa</taxon>
        <taxon>Spiralia</taxon>
        <taxon>Lophotrochozoa</taxon>
        <taxon>Mollusca</taxon>
        <taxon>Gastropoda</taxon>
        <taxon>Heterobranchia</taxon>
        <taxon>Euthyneura</taxon>
        <taxon>Panpulmonata</taxon>
        <taxon>Hygrophila</taxon>
        <taxon>Lymnaeoidea</taxon>
        <taxon>Planorbidae</taxon>
        <taxon>Biomphalaria</taxon>
    </lineage>
</organism>
<accession>A0AAD8BG92</accession>
<reference evidence="2" key="1">
    <citation type="journal article" date="2023" name="PLoS Negl. Trop. Dis.">
        <title>A genome sequence for Biomphalaria pfeifferi, the major vector snail for the human-infecting parasite Schistosoma mansoni.</title>
        <authorList>
            <person name="Bu L."/>
            <person name="Lu L."/>
            <person name="Laidemitt M.R."/>
            <person name="Zhang S.M."/>
            <person name="Mutuku M."/>
            <person name="Mkoji G."/>
            <person name="Steinauer M."/>
            <person name="Loker E.S."/>
        </authorList>
    </citation>
    <scope>NUCLEOTIDE SEQUENCE</scope>
    <source>
        <strain evidence="2">KasaAsao</strain>
    </source>
</reference>
<evidence type="ECO:0000313" key="3">
    <source>
        <dbReference type="Proteomes" id="UP001233172"/>
    </source>
</evidence>
<name>A0AAD8BG92_BIOPF</name>
<evidence type="ECO:0000313" key="2">
    <source>
        <dbReference type="EMBL" id="KAK0053453.1"/>
    </source>
</evidence>
<dbReference type="AlphaFoldDB" id="A0AAD8BG92"/>
<proteinExistence type="predicted"/>
<gene>
    <name evidence="2" type="ORF">Bpfe_017151</name>
</gene>